<comment type="similarity">
    <text evidence="8">Belongs to the tRNA nucleotidyltransferase/poly(A) polymerase family.</text>
</comment>
<dbReference type="Proteomes" id="UP000176494">
    <property type="component" value="Unassembled WGS sequence"/>
</dbReference>
<dbReference type="InterPro" id="IPR050264">
    <property type="entry name" value="Bact_CCA-adding_enz_type3_sf"/>
</dbReference>
<dbReference type="InterPro" id="IPR006675">
    <property type="entry name" value="HDIG_dom"/>
</dbReference>
<keyword evidence="8" id="KW-0694">RNA-binding</keyword>
<dbReference type="EMBL" id="MHTG01000013">
    <property type="protein sequence ID" value="OHA57477.1"/>
    <property type="molecule type" value="Genomic_DNA"/>
</dbReference>
<dbReference type="InterPro" id="IPR043519">
    <property type="entry name" value="NT_sf"/>
</dbReference>
<dbReference type="AlphaFoldDB" id="A0A1G2QA83"/>
<evidence type="ECO:0000256" key="7">
    <source>
        <dbReference type="ARBA" id="ARBA00022842"/>
    </source>
</evidence>
<dbReference type="GO" id="GO:0000166">
    <property type="term" value="F:nucleotide binding"/>
    <property type="evidence" value="ECO:0007669"/>
    <property type="project" value="UniProtKB-KW"/>
</dbReference>
<dbReference type="Gene3D" id="3.30.460.10">
    <property type="entry name" value="Beta Polymerase, domain 2"/>
    <property type="match status" value="1"/>
</dbReference>
<organism evidence="11 12">
    <name type="scientific">Candidatus Vogelbacteria bacterium GWA1_51_14</name>
    <dbReference type="NCBI Taxonomy" id="1802435"/>
    <lineage>
        <taxon>Bacteria</taxon>
        <taxon>Candidatus Vogeliibacteriota</taxon>
    </lineage>
</organism>
<dbReference type="SUPFAM" id="SSF81891">
    <property type="entry name" value="Poly A polymerase C-terminal region-like"/>
    <property type="match status" value="1"/>
</dbReference>
<evidence type="ECO:0000259" key="10">
    <source>
        <dbReference type="PROSITE" id="PS51831"/>
    </source>
</evidence>
<comment type="caution">
    <text evidence="11">The sequence shown here is derived from an EMBL/GenBank/DDBJ whole genome shotgun (WGS) entry which is preliminary data.</text>
</comment>
<sequence length="491" mass="56400">MKAEFSIPSILLETAQTLENKGFKAYLVGGCVRDLAMNREPKDWDFTTSAKPEEIEATFPKTFYENRFGTVTVVNEEEKEASSLRHIEITPFRKEGEYSDQRHPNEVSFSATLEEDLSRRDFTINALAYRPTTGEFIDLYEGLSDIKQGSIKTVSKADERFKEDALRISRGIRLATELGFMINQATAQSMAQNSNLLANVSRERVRDEFTRIIMSKEPMRGLKLLVELEVMPYVIRETLDAVGVEQNGDHIYDVWEHTIRAVQHSADRDWPLHVRLAALFHDIGKPKTRRWSEEKKDYTFYGHEVVGARMAKSIMENLKFPVKLTETVVKLVRNHMFFSDIDKITLSAVRRIVANVGHDNVWDLMKLRACDRIGMGRPKEAPYRLRKYEAMIEEAMRAPTSVGMLKTDGQRLMDITGERPGPKIGHTLHALLQEVLEKPELNNQEYLDTRAKELMALNITELIKLGEKGKEAKEERETEEITKIRNKHGVK</sequence>
<dbReference type="CDD" id="cd00077">
    <property type="entry name" value="HDc"/>
    <property type="match status" value="1"/>
</dbReference>
<evidence type="ECO:0000256" key="6">
    <source>
        <dbReference type="ARBA" id="ARBA00022741"/>
    </source>
</evidence>
<name>A0A1G2QA83_9BACT</name>
<feature type="domain" description="HD" evidence="10">
    <location>
        <begin position="254"/>
        <end position="355"/>
    </location>
</feature>
<dbReference type="Pfam" id="PF01966">
    <property type="entry name" value="HD"/>
    <property type="match status" value="1"/>
</dbReference>
<keyword evidence="2 8" id="KW-0808">Transferase</keyword>
<dbReference type="Gene3D" id="1.10.3090.10">
    <property type="entry name" value="cca-adding enzyme, domain 2"/>
    <property type="match status" value="1"/>
</dbReference>
<feature type="region of interest" description="Disordered" evidence="9">
    <location>
        <begin position="468"/>
        <end position="491"/>
    </location>
</feature>
<dbReference type="InterPro" id="IPR006674">
    <property type="entry name" value="HD_domain"/>
</dbReference>
<proteinExistence type="inferred from homology"/>
<dbReference type="InterPro" id="IPR002646">
    <property type="entry name" value="PolA_pol_head_dom"/>
</dbReference>
<evidence type="ECO:0000256" key="2">
    <source>
        <dbReference type="ARBA" id="ARBA00022679"/>
    </source>
</evidence>
<keyword evidence="4" id="KW-0548">Nucleotidyltransferase</keyword>
<dbReference type="PROSITE" id="PS51831">
    <property type="entry name" value="HD"/>
    <property type="match status" value="1"/>
</dbReference>
<dbReference type="STRING" id="1802435.A2114_01610"/>
<evidence type="ECO:0000256" key="4">
    <source>
        <dbReference type="ARBA" id="ARBA00022695"/>
    </source>
</evidence>
<keyword evidence="3" id="KW-0819">tRNA processing</keyword>
<dbReference type="Pfam" id="PF01743">
    <property type="entry name" value="PolyA_pol"/>
    <property type="match status" value="1"/>
</dbReference>
<dbReference type="InterPro" id="IPR003607">
    <property type="entry name" value="HD/PDEase_dom"/>
</dbReference>
<dbReference type="GO" id="GO:0000049">
    <property type="term" value="F:tRNA binding"/>
    <property type="evidence" value="ECO:0007669"/>
    <property type="project" value="TreeGrafter"/>
</dbReference>
<protein>
    <recommendedName>
        <fullName evidence="10">HD domain-containing protein</fullName>
    </recommendedName>
</protein>
<keyword evidence="7" id="KW-0460">Magnesium</keyword>
<dbReference type="PANTHER" id="PTHR46173">
    <property type="entry name" value="CCA TRNA NUCLEOTIDYLTRANSFERASE 1, MITOCHONDRIAL"/>
    <property type="match status" value="1"/>
</dbReference>
<dbReference type="Pfam" id="PF12627">
    <property type="entry name" value="PolyA_pol_RNAbd"/>
    <property type="match status" value="1"/>
</dbReference>
<dbReference type="NCBIfam" id="TIGR00277">
    <property type="entry name" value="HDIG"/>
    <property type="match status" value="1"/>
</dbReference>
<feature type="compositionally biased region" description="Basic and acidic residues" evidence="9">
    <location>
        <begin position="468"/>
        <end position="483"/>
    </location>
</feature>
<evidence type="ECO:0000256" key="5">
    <source>
        <dbReference type="ARBA" id="ARBA00022723"/>
    </source>
</evidence>
<dbReference type="GO" id="GO:0016779">
    <property type="term" value="F:nucleotidyltransferase activity"/>
    <property type="evidence" value="ECO:0007669"/>
    <property type="project" value="UniProtKB-KW"/>
</dbReference>
<evidence type="ECO:0000256" key="9">
    <source>
        <dbReference type="SAM" id="MobiDB-lite"/>
    </source>
</evidence>
<gene>
    <name evidence="11" type="ORF">A2114_01610</name>
</gene>
<keyword evidence="6" id="KW-0547">Nucleotide-binding</keyword>
<keyword evidence="5" id="KW-0479">Metal-binding</keyword>
<dbReference type="Gene3D" id="1.10.246.80">
    <property type="match status" value="1"/>
</dbReference>
<dbReference type="InterPro" id="IPR032828">
    <property type="entry name" value="PolyA_RNA-bd"/>
</dbReference>
<evidence type="ECO:0000313" key="11">
    <source>
        <dbReference type="EMBL" id="OHA57477.1"/>
    </source>
</evidence>
<dbReference type="GO" id="GO:0008033">
    <property type="term" value="P:tRNA processing"/>
    <property type="evidence" value="ECO:0007669"/>
    <property type="project" value="UniProtKB-KW"/>
</dbReference>
<dbReference type="CDD" id="cd05398">
    <property type="entry name" value="NT_ClassII-CCAase"/>
    <property type="match status" value="1"/>
</dbReference>
<reference evidence="11 12" key="1">
    <citation type="journal article" date="2016" name="Nat. Commun.">
        <title>Thousands of microbial genomes shed light on interconnected biogeochemical processes in an aquifer system.</title>
        <authorList>
            <person name="Anantharaman K."/>
            <person name="Brown C.T."/>
            <person name="Hug L.A."/>
            <person name="Sharon I."/>
            <person name="Castelle C.J."/>
            <person name="Probst A.J."/>
            <person name="Thomas B.C."/>
            <person name="Singh A."/>
            <person name="Wilkins M.J."/>
            <person name="Karaoz U."/>
            <person name="Brodie E.L."/>
            <person name="Williams K.H."/>
            <person name="Hubbard S.S."/>
            <person name="Banfield J.F."/>
        </authorList>
    </citation>
    <scope>NUCLEOTIDE SEQUENCE [LARGE SCALE GENOMIC DNA]</scope>
</reference>
<dbReference type="SMART" id="SM00471">
    <property type="entry name" value="HDc"/>
    <property type="match status" value="1"/>
</dbReference>
<evidence type="ECO:0000256" key="3">
    <source>
        <dbReference type="ARBA" id="ARBA00022694"/>
    </source>
</evidence>
<evidence type="ECO:0000313" key="12">
    <source>
        <dbReference type="Proteomes" id="UP000176494"/>
    </source>
</evidence>
<dbReference type="PANTHER" id="PTHR46173:SF1">
    <property type="entry name" value="CCA TRNA NUCLEOTIDYLTRANSFERASE 1, MITOCHONDRIAL"/>
    <property type="match status" value="1"/>
</dbReference>
<comment type="cofactor">
    <cofactor evidence="1">
        <name>Mg(2+)</name>
        <dbReference type="ChEBI" id="CHEBI:18420"/>
    </cofactor>
</comment>
<dbReference type="GO" id="GO:0046872">
    <property type="term" value="F:metal ion binding"/>
    <property type="evidence" value="ECO:0007669"/>
    <property type="project" value="UniProtKB-KW"/>
</dbReference>
<evidence type="ECO:0000256" key="8">
    <source>
        <dbReference type="RuleBase" id="RU003953"/>
    </source>
</evidence>
<accession>A0A1G2QA83</accession>
<evidence type="ECO:0000256" key="1">
    <source>
        <dbReference type="ARBA" id="ARBA00001946"/>
    </source>
</evidence>
<dbReference type="SUPFAM" id="SSF81301">
    <property type="entry name" value="Nucleotidyltransferase"/>
    <property type="match status" value="1"/>
</dbReference>